<keyword evidence="9" id="KW-1185">Reference proteome</keyword>
<feature type="domain" description="Major facilitator superfamily (MFS) profile" evidence="7">
    <location>
        <begin position="4"/>
        <end position="376"/>
    </location>
</feature>
<evidence type="ECO:0000256" key="1">
    <source>
        <dbReference type="ARBA" id="ARBA00004651"/>
    </source>
</evidence>
<dbReference type="Pfam" id="PF07690">
    <property type="entry name" value="MFS_1"/>
    <property type="match status" value="1"/>
</dbReference>
<accession>A0ABS8MKX2</accession>
<comment type="subcellular location">
    <subcellularLocation>
        <location evidence="1">Cell membrane</location>
        <topology evidence="1">Multi-pass membrane protein</topology>
    </subcellularLocation>
</comment>
<comment type="caution">
    <text evidence="8">The sequence shown here is derived from an EMBL/GenBank/DDBJ whole genome shotgun (WGS) entry which is preliminary data.</text>
</comment>
<dbReference type="Gene3D" id="1.20.1250.20">
    <property type="entry name" value="MFS general substrate transporter like domains"/>
    <property type="match status" value="1"/>
</dbReference>
<feature type="transmembrane region" description="Helical" evidence="6">
    <location>
        <begin position="323"/>
        <end position="348"/>
    </location>
</feature>
<evidence type="ECO:0000256" key="2">
    <source>
        <dbReference type="ARBA" id="ARBA00022475"/>
    </source>
</evidence>
<protein>
    <submittedName>
        <fullName evidence="8">MFS transporter</fullName>
    </submittedName>
</protein>
<feature type="transmembrane region" description="Helical" evidence="6">
    <location>
        <begin position="200"/>
        <end position="225"/>
    </location>
</feature>
<proteinExistence type="predicted"/>
<dbReference type="InterPro" id="IPR020846">
    <property type="entry name" value="MFS_dom"/>
</dbReference>
<feature type="transmembrane region" description="Helical" evidence="6">
    <location>
        <begin position="70"/>
        <end position="91"/>
    </location>
</feature>
<dbReference type="PANTHER" id="PTHR43124:SF3">
    <property type="entry name" value="CHLORAMPHENICOL EFFLUX PUMP RV0191"/>
    <property type="match status" value="1"/>
</dbReference>
<feature type="transmembrane region" description="Helical" evidence="6">
    <location>
        <begin position="128"/>
        <end position="153"/>
    </location>
</feature>
<evidence type="ECO:0000256" key="5">
    <source>
        <dbReference type="ARBA" id="ARBA00023136"/>
    </source>
</evidence>
<feature type="transmembrane region" description="Helical" evidence="6">
    <location>
        <begin position="237"/>
        <end position="255"/>
    </location>
</feature>
<evidence type="ECO:0000256" key="6">
    <source>
        <dbReference type="SAM" id="Phobius"/>
    </source>
</evidence>
<dbReference type="SUPFAM" id="SSF103473">
    <property type="entry name" value="MFS general substrate transporter"/>
    <property type="match status" value="1"/>
</dbReference>
<dbReference type="InterPro" id="IPR050189">
    <property type="entry name" value="MFS_Efflux_Transporters"/>
</dbReference>
<sequence length="379" mass="41323">MKRIHYLLALGTFGIGTTEFGVIGILPQIASAFATTIEKAGQLLSLFALIVAISGPFIMLLMSSLNKKKLMLFVLAIFAFSNVFSVFATSFNMLLVARLLPAFLHPVFWSIALSTAANNLANEQSSKGVAIVFGGFTVSSVIGIPLATLMASLFNWQSSFVLCAIINTISFLGILFFLPSIKTPEKQTISSQTKILKKPVLWISFFLSFLIIAAMFSTYSFMAVFLNTVTKMNGIQISWMLLIFGLTGVAGNWLAGFMLSKSILNTAFVFIIALTIIHLLLYFYGLYYIPMLLLISIWGFVHTAGFLIGNVNLTSSASESPEFVNSIFTTCGNAAVTCGTVLGGYFISSFSVQNVIWSSIGLLVLAFAVWIIKRFGNFE</sequence>
<dbReference type="InterPro" id="IPR011701">
    <property type="entry name" value="MFS"/>
</dbReference>
<keyword evidence="5 6" id="KW-0472">Membrane</keyword>
<feature type="transmembrane region" description="Helical" evidence="6">
    <location>
        <begin position="291"/>
        <end position="311"/>
    </location>
</feature>
<feature type="transmembrane region" description="Helical" evidence="6">
    <location>
        <begin position="103"/>
        <end position="121"/>
    </location>
</feature>
<dbReference type="CDD" id="cd17324">
    <property type="entry name" value="MFS_NepI_like"/>
    <property type="match status" value="1"/>
</dbReference>
<dbReference type="Proteomes" id="UP001430679">
    <property type="component" value="Unassembled WGS sequence"/>
</dbReference>
<dbReference type="RefSeq" id="WP_230039898.1">
    <property type="nucleotide sequence ID" value="NZ_JAJJMM010000001.1"/>
</dbReference>
<gene>
    <name evidence="8" type="ORF">LNP81_24405</name>
</gene>
<organism evidence="8 9">
    <name type="scientific">Flavobacterium piscisymbiosum</name>
    <dbReference type="NCBI Taxonomy" id="2893753"/>
    <lineage>
        <taxon>Bacteria</taxon>
        <taxon>Pseudomonadati</taxon>
        <taxon>Bacteroidota</taxon>
        <taxon>Flavobacteriia</taxon>
        <taxon>Flavobacteriales</taxon>
        <taxon>Flavobacteriaceae</taxon>
        <taxon>Flavobacterium</taxon>
    </lineage>
</organism>
<dbReference type="PANTHER" id="PTHR43124">
    <property type="entry name" value="PURINE EFFLUX PUMP PBUE"/>
    <property type="match status" value="1"/>
</dbReference>
<evidence type="ECO:0000256" key="3">
    <source>
        <dbReference type="ARBA" id="ARBA00022692"/>
    </source>
</evidence>
<dbReference type="EMBL" id="JAJJMM010000001">
    <property type="protein sequence ID" value="MCC9066145.1"/>
    <property type="molecule type" value="Genomic_DNA"/>
</dbReference>
<keyword evidence="3 6" id="KW-0812">Transmembrane</keyword>
<keyword evidence="4 6" id="KW-1133">Transmembrane helix</keyword>
<name>A0ABS8MKX2_9FLAO</name>
<feature type="transmembrane region" description="Helical" evidence="6">
    <location>
        <begin position="354"/>
        <end position="372"/>
    </location>
</feature>
<keyword evidence="2" id="KW-1003">Cell membrane</keyword>
<evidence type="ECO:0000256" key="4">
    <source>
        <dbReference type="ARBA" id="ARBA00022989"/>
    </source>
</evidence>
<reference evidence="8" key="1">
    <citation type="submission" date="2021-11" db="EMBL/GenBank/DDBJ databases">
        <title>Description of novel Flavobacterium species.</title>
        <authorList>
            <person name="Saticioglu I.B."/>
            <person name="Ay H."/>
            <person name="Altun S."/>
            <person name="Duman M."/>
        </authorList>
    </citation>
    <scope>NUCLEOTIDE SEQUENCE</scope>
    <source>
        <strain evidence="8">F-30</strain>
    </source>
</reference>
<dbReference type="PROSITE" id="PS50850">
    <property type="entry name" value="MFS"/>
    <property type="match status" value="1"/>
</dbReference>
<evidence type="ECO:0000313" key="8">
    <source>
        <dbReference type="EMBL" id="MCC9066145.1"/>
    </source>
</evidence>
<evidence type="ECO:0000313" key="9">
    <source>
        <dbReference type="Proteomes" id="UP001430679"/>
    </source>
</evidence>
<dbReference type="InterPro" id="IPR036259">
    <property type="entry name" value="MFS_trans_sf"/>
</dbReference>
<feature type="transmembrane region" description="Helical" evidence="6">
    <location>
        <begin position="159"/>
        <end position="179"/>
    </location>
</feature>
<feature type="transmembrane region" description="Helical" evidence="6">
    <location>
        <begin position="44"/>
        <end position="63"/>
    </location>
</feature>
<feature type="transmembrane region" description="Helical" evidence="6">
    <location>
        <begin position="267"/>
        <end position="285"/>
    </location>
</feature>
<evidence type="ECO:0000259" key="7">
    <source>
        <dbReference type="PROSITE" id="PS50850"/>
    </source>
</evidence>